<dbReference type="GO" id="GO:0005634">
    <property type="term" value="C:nucleus"/>
    <property type="evidence" value="ECO:0007669"/>
    <property type="project" value="UniProtKB-SubCell"/>
</dbReference>
<evidence type="ECO:0000256" key="7">
    <source>
        <dbReference type="ARBA" id="ARBA00023125"/>
    </source>
</evidence>
<evidence type="ECO:0000256" key="2">
    <source>
        <dbReference type="ARBA" id="ARBA00022723"/>
    </source>
</evidence>
<evidence type="ECO:0000256" key="11">
    <source>
        <dbReference type="SAM" id="MobiDB-lite"/>
    </source>
</evidence>
<evidence type="ECO:0000256" key="10">
    <source>
        <dbReference type="PROSITE-ProRule" id="PRU00042"/>
    </source>
</evidence>
<feature type="region of interest" description="Disordered" evidence="11">
    <location>
        <begin position="198"/>
        <end position="227"/>
    </location>
</feature>
<proteinExistence type="predicted"/>
<dbReference type="InterPro" id="IPR013087">
    <property type="entry name" value="Znf_C2H2_type"/>
</dbReference>
<evidence type="ECO:0000256" key="4">
    <source>
        <dbReference type="ARBA" id="ARBA00022771"/>
    </source>
</evidence>
<sequence length="524" mass="56188">MLRETYKALVLVGGRLITSAEVFAWVEKNERLNVPKPVRLLDDPPSGILSAIDADRSPTGKESFPEQGDPLEATCALSKEETTGRSYAEGSPERSRVPAVGGSAFDSGGSLSRAESELESAGHASGDASPEEVPLPCQLRAELPRMPVPVAAPEKLSEQKSRPCGTTVLPQPGLATHAEDRLEEMQLAHAACDENCTGSLRPPSAPALVQSTGRAQGPQPQPPEVPVEEEKPFSCAWCKGQFKLQVNLEAHYRYCRQRARRQPGPPADPLRPPRVPGKQGPSGSGSTRGSAGPPLPAPALARSPSAGKFLKFILCQPQRKQKTGKHRGVPHLGGGAADSPRSLAMVSVTKKLCRCQECGEKFVYKWQLSAHLRAHAESGGCGGDVGGQSPLPKQARDQAAERAHDGARSREACVAPAVLRRRAQDRPLYPCGECGKSFTKHYLPTHRAFHAGLRYKCLLCGKIFSFQSGAQLHKKRHREKGDSATCPQCGKSAGAKDCFCMIKKISIAPKPDCGEGRGQADEPR</sequence>
<feature type="compositionally biased region" description="Basic and acidic residues" evidence="11">
    <location>
        <begin position="394"/>
        <end position="406"/>
    </location>
</feature>
<dbReference type="Pfam" id="PF00096">
    <property type="entry name" value="zf-C2H2"/>
    <property type="match status" value="2"/>
</dbReference>
<dbReference type="InterPro" id="IPR050457">
    <property type="entry name" value="ZnFinger_BTB_dom_contain"/>
</dbReference>
<keyword evidence="7" id="KW-0238">DNA-binding</keyword>
<protein>
    <submittedName>
        <fullName evidence="14">Replication initiator 1-like</fullName>
    </submittedName>
</protein>
<keyword evidence="4 10" id="KW-0863">Zinc-finger</keyword>
<keyword evidence="8" id="KW-0804">Transcription</keyword>
<evidence type="ECO:0000256" key="6">
    <source>
        <dbReference type="ARBA" id="ARBA00023015"/>
    </source>
</evidence>
<dbReference type="SUPFAM" id="SSF57667">
    <property type="entry name" value="beta-beta-alpha zinc fingers"/>
    <property type="match status" value="2"/>
</dbReference>
<dbReference type="SMART" id="SM00355">
    <property type="entry name" value="ZnF_C2H2"/>
    <property type="match status" value="4"/>
</dbReference>
<dbReference type="KEGG" id="pbi:103052250"/>
<keyword evidence="9" id="KW-0539">Nucleus</keyword>
<dbReference type="OrthoDB" id="9049550at2759"/>
<evidence type="ECO:0000256" key="8">
    <source>
        <dbReference type="ARBA" id="ARBA00023163"/>
    </source>
</evidence>
<feature type="region of interest" description="Disordered" evidence="11">
    <location>
        <begin position="319"/>
        <end position="339"/>
    </location>
</feature>
<keyword evidence="5" id="KW-0862">Zinc</keyword>
<dbReference type="PANTHER" id="PTHR46105:SF5">
    <property type="entry name" value="ZINC FINGER AND BTB DOMAIN-CONTAINING PROTEIN 44 ISOFORM X1"/>
    <property type="match status" value="1"/>
</dbReference>
<feature type="compositionally biased region" description="Pro residues" evidence="11">
    <location>
        <begin position="263"/>
        <end position="275"/>
    </location>
</feature>
<name>A0A9F5IUV0_PYTBI</name>
<keyword evidence="6" id="KW-0805">Transcription regulation</keyword>
<feature type="compositionally biased region" description="Low complexity" evidence="11">
    <location>
        <begin position="288"/>
        <end position="302"/>
    </location>
</feature>
<feature type="domain" description="C2H2-type" evidence="12">
    <location>
        <begin position="353"/>
        <end position="380"/>
    </location>
</feature>
<dbReference type="PROSITE" id="PS00028">
    <property type="entry name" value="ZINC_FINGER_C2H2_1"/>
    <property type="match status" value="2"/>
</dbReference>
<feature type="compositionally biased region" description="Basic residues" evidence="11">
    <location>
        <begin position="319"/>
        <end position="329"/>
    </location>
</feature>
<dbReference type="PROSITE" id="PS50157">
    <property type="entry name" value="ZINC_FINGER_C2H2_2"/>
    <property type="match status" value="2"/>
</dbReference>
<dbReference type="AlphaFoldDB" id="A0A9F5IUV0"/>
<dbReference type="InterPro" id="IPR036236">
    <property type="entry name" value="Znf_C2H2_sf"/>
</dbReference>
<dbReference type="PANTHER" id="PTHR46105">
    <property type="entry name" value="AGAP004733-PA"/>
    <property type="match status" value="1"/>
</dbReference>
<evidence type="ECO:0000259" key="12">
    <source>
        <dbReference type="PROSITE" id="PS50157"/>
    </source>
</evidence>
<feature type="region of interest" description="Disordered" evidence="11">
    <location>
        <begin position="259"/>
        <end position="302"/>
    </location>
</feature>
<evidence type="ECO:0000256" key="1">
    <source>
        <dbReference type="ARBA" id="ARBA00004123"/>
    </source>
</evidence>
<feature type="domain" description="C2H2-type" evidence="12">
    <location>
        <begin position="455"/>
        <end position="482"/>
    </location>
</feature>
<dbReference type="GO" id="GO:0008270">
    <property type="term" value="F:zinc ion binding"/>
    <property type="evidence" value="ECO:0007669"/>
    <property type="project" value="UniProtKB-KW"/>
</dbReference>
<evidence type="ECO:0000256" key="5">
    <source>
        <dbReference type="ARBA" id="ARBA00022833"/>
    </source>
</evidence>
<dbReference type="GO" id="GO:0000978">
    <property type="term" value="F:RNA polymerase II cis-regulatory region sequence-specific DNA binding"/>
    <property type="evidence" value="ECO:0007669"/>
    <property type="project" value="TreeGrafter"/>
</dbReference>
<keyword evidence="13" id="KW-1185">Reference proteome</keyword>
<feature type="region of interest" description="Disordered" evidence="11">
    <location>
        <begin position="383"/>
        <end position="406"/>
    </location>
</feature>
<organism evidence="13 14">
    <name type="scientific">Python bivittatus</name>
    <name type="common">Burmese python</name>
    <name type="synonym">Python molurus bivittatus</name>
    <dbReference type="NCBI Taxonomy" id="176946"/>
    <lineage>
        <taxon>Eukaryota</taxon>
        <taxon>Metazoa</taxon>
        <taxon>Chordata</taxon>
        <taxon>Craniata</taxon>
        <taxon>Vertebrata</taxon>
        <taxon>Euteleostomi</taxon>
        <taxon>Lepidosauria</taxon>
        <taxon>Squamata</taxon>
        <taxon>Bifurcata</taxon>
        <taxon>Unidentata</taxon>
        <taxon>Episquamata</taxon>
        <taxon>Toxicofera</taxon>
        <taxon>Serpentes</taxon>
        <taxon>Henophidia</taxon>
        <taxon>Pythonidae</taxon>
        <taxon>Python</taxon>
    </lineage>
</organism>
<reference evidence="14" key="1">
    <citation type="submission" date="2025-08" db="UniProtKB">
        <authorList>
            <consortium name="RefSeq"/>
        </authorList>
    </citation>
    <scope>IDENTIFICATION</scope>
    <source>
        <tissue evidence="14">Liver</tissue>
    </source>
</reference>
<keyword evidence="3" id="KW-0677">Repeat</keyword>
<dbReference type="Proteomes" id="UP000695026">
    <property type="component" value="Unplaced"/>
</dbReference>
<evidence type="ECO:0000256" key="3">
    <source>
        <dbReference type="ARBA" id="ARBA00022737"/>
    </source>
</evidence>
<keyword evidence="2" id="KW-0479">Metal-binding</keyword>
<dbReference type="GO" id="GO:0000981">
    <property type="term" value="F:DNA-binding transcription factor activity, RNA polymerase II-specific"/>
    <property type="evidence" value="ECO:0007669"/>
    <property type="project" value="TreeGrafter"/>
</dbReference>
<feature type="region of interest" description="Disordered" evidence="11">
    <location>
        <begin position="49"/>
        <end position="132"/>
    </location>
</feature>
<comment type="subcellular location">
    <subcellularLocation>
        <location evidence="1">Nucleus</location>
    </subcellularLocation>
</comment>
<dbReference type="GeneID" id="103052250"/>
<gene>
    <name evidence="14" type="primary">LOC103052250</name>
</gene>
<evidence type="ECO:0000313" key="13">
    <source>
        <dbReference type="Proteomes" id="UP000695026"/>
    </source>
</evidence>
<dbReference type="RefSeq" id="XP_025032034.1">
    <property type="nucleotide sequence ID" value="XM_025176266.1"/>
</dbReference>
<evidence type="ECO:0000256" key="9">
    <source>
        <dbReference type="ARBA" id="ARBA00023242"/>
    </source>
</evidence>
<evidence type="ECO:0000313" key="14">
    <source>
        <dbReference type="RefSeq" id="XP_025032034.1"/>
    </source>
</evidence>
<accession>A0A9F5IUV0</accession>
<dbReference type="Gene3D" id="3.30.160.60">
    <property type="entry name" value="Classic Zinc Finger"/>
    <property type="match status" value="2"/>
</dbReference>